<comment type="catalytic activity">
    <reaction evidence="1">
        <text>alpha-D-galactose = beta-D-galactose</text>
        <dbReference type="Rhea" id="RHEA:28675"/>
        <dbReference type="ChEBI" id="CHEBI:27667"/>
        <dbReference type="ChEBI" id="CHEBI:28061"/>
        <dbReference type="EC" id="5.1.3.3"/>
    </reaction>
    <physiologicalReaction direction="right-to-left" evidence="1">
        <dbReference type="Rhea" id="RHEA:28677"/>
    </physiologicalReaction>
</comment>
<dbReference type="InterPro" id="IPR014718">
    <property type="entry name" value="GH-type_carb-bd"/>
</dbReference>
<dbReference type="GO" id="GO:0004034">
    <property type="term" value="F:aldose 1-epimerase activity"/>
    <property type="evidence" value="ECO:0007669"/>
    <property type="project" value="UniProtKB-EC"/>
</dbReference>
<dbReference type="Pfam" id="PF01263">
    <property type="entry name" value="Aldose_epim"/>
    <property type="match status" value="1"/>
</dbReference>
<evidence type="ECO:0000256" key="2">
    <source>
        <dbReference type="ARBA" id="ARBA00004947"/>
    </source>
</evidence>
<evidence type="ECO:0000256" key="3">
    <source>
        <dbReference type="ARBA" id="ARBA00006206"/>
    </source>
</evidence>
<sequence length="242" mass="26869">MTYSARAGAPLKEGVVLREDDFGELTDQKGQKRTIKRFTWTNSNKMSVQIITYGGYTTSIKVPDKHGNVEDVVVGFNNLEGYLQSENPYLGATVGRVANRIGGGKMTIEGVTYNLAVNNGPNHLHGGIRGFDKVVWEHYVNGNQVILSYHSSDLEEGYPGDVLVNVTFELTESNEFLIDYKATTTKPTYVNLTNHSYFNLAGHNKGAAEIYKHIVSINADRITEVDSDSTPTGKYRILFTHQ</sequence>
<name>A0AAV8X468_9CUCU</name>
<keyword evidence="10" id="KW-1185">Reference proteome</keyword>
<evidence type="ECO:0000256" key="7">
    <source>
        <dbReference type="ARBA" id="ARBA00032729"/>
    </source>
</evidence>
<evidence type="ECO:0000256" key="8">
    <source>
        <dbReference type="ARBA" id="ARBA00045743"/>
    </source>
</evidence>
<dbReference type="EMBL" id="JANEYF010003871">
    <property type="protein sequence ID" value="KAJ8933346.1"/>
    <property type="molecule type" value="Genomic_DNA"/>
</dbReference>
<evidence type="ECO:0000313" key="10">
    <source>
        <dbReference type="Proteomes" id="UP001162156"/>
    </source>
</evidence>
<dbReference type="GO" id="GO:0033499">
    <property type="term" value="P:galactose catabolic process via UDP-galactose, Leloir pathway"/>
    <property type="evidence" value="ECO:0007669"/>
    <property type="project" value="TreeGrafter"/>
</dbReference>
<comment type="pathway">
    <text evidence="2">Carbohydrate metabolism; galactose metabolism.</text>
</comment>
<dbReference type="Gene3D" id="2.70.98.10">
    <property type="match status" value="1"/>
</dbReference>
<dbReference type="SUPFAM" id="SSF74650">
    <property type="entry name" value="Galactose mutarotase-like"/>
    <property type="match status" value="1"/>
</dbReference>
<dbReference type="GO" id="GO:0006006">
    <property type="term" value="P:glucose metabolic process"/>
    <property type="evidence" value="ECO:0007669"/>
    <property type="project" value="TreeGrafter"/>
</dbReference>
<dbReference type="InterPro" id="IPR011013">
    <property type="entry name" value="Gal_mutarotase_sf_dom"/>
</dbReference>
<evidence type="ECO:0000256" key="6">
    <source>
        <dbReference type="ARBA" id="ARBA00023277"/>
    </source>
</evidence>
<dbReference type="PANTHER" id="PTHR10091">
    <property type="entry name" value="ALDOSE-1-EPIMERASE"/>
    <property type="match status" value="1"/>
</dbReference>
<comment type="function">
    <text evidence="8">Mutarotase that catalyzes the interconversion of beta-D-galactose and alpha-D-galactose during galactose metabolism. Beta-D-galactose is metabolized in the liver into glucose 1-phosphate, the primary metabolic fuel, by the action of four enzymes that constitute the Leloir pathway: GALM, GALK1 (galactokinase), GALT (galactose-1-phosphate uridylyltransferase) and GALE (UDP-galactose-4'-epimerase). Involved in the maintenance of the equilibrium between the beta- and alpha-anomers of galactose, therefore ensuring a sufficient supply of the alpha-anomer for GALK1. Also active on D-glucose although shows a preference for galactose over glucose.</text>
</comment>
<dbReference type="InterPro" id="IPR018052">
    <property type="entry name" value="Ald1_epimerase_CS"/>
</dbReference>
<evidence type="ECO:0000256" key="5">
    <source>
        <dbReference type="ARBA" id="ARBA00023235"/>
    </source>
</evidence>
<dbReference type="PANTHER" id="PTHR10091:SF0">
    <property type="entry name" value="GALACTOSE MUTAROTASE"/>
    <property type="match status" value="1"/>
</dbReference>
<gene>
    <name evidence="9" type="ORF">NQ314_014059</name>
</gene>
<dbReference type="Proteomes" id="UP001162156">
    <property type="component" value="Unassembled WGS sequence"/>
</dbReference>
<keyword evidence="5" id="KW-0413">Isomerase</keyword>
<evidence type="ECO:0000313" key="9">
    <source>
        <dbReference type="EMBL" id="KAJ8933346.1"/>
    </source>
</evidence>
<dbReference type="InterPro" id="IPR008183">
    <property type="entry name" value="Aldose_1/G6P_1-epimerase"/>
</dbReference>
<dbReference type="CDD" id="cd09019">
    <property type="entry name" value="galactose_mutarotase_like"/>
    <property type="match status" value="1"/>
</dbReference>
<comment type="caution">
    <text evidence="9">The sequence shown here is derived from an EMBL/GenBank/DDBJ whole genome shotgun (WGS) entry which is preliminary data.</text>
</comment>
<organism evidence="9 10">
    <name type="scientific">Rhamnusium bicolor</name>
    <dbReference type="NCBI Taxonomy" id="1586634"/>
    <lineage>
        <taxon>Eukaryota</taxon>
        <taxon>Metazoa</taxon>
        <taxon>Ecdysozoa</taxon>
        <taxon>Arthropoda</taxon>
        <taxon>Hexapoda</taxon>
        <taxon>Insecta</taxon>
        <taxon>Pterygota</taxon>
        <taxon>Neoptera</taxon>
        <taxon>Endopterygota</taxon>
        <taxon>Coleoptera</taxon>
        <taxon>Polyphaga</taxon>
        <taxon>Cucujiformia</taxon>
        <taxon>Chrysomeloidea</taxon>
        <taxon>Cerambycidae</taxon>
        <taxon>Lepturinae</taxon>
        <taxon>Rhagiini</taxon>
        <taxon>Rhamnusium</taxon>
    </lineage>
</organism>
<dbReference type="GO" id="GO:0030246">
    <property type="term" value="F:carbohydrate binding"/>
    <property type="evidence" value="ECO:0007669"/>
    <property type="project" value="InterPro"/>
</dbReference>
<protein>
    <recommendedName>
        <fullName evidence="4">Galactose mutarotase</fullName>
    </recommendedName>
    <alternativeName>
        <fullName evidence="7">Aldose 1-epimerase</fullName>
    </alternativeName>
</protein>
<evidence type="ECO:0000256" key="1">
    <source>
        <dbReference type="ARBA" id="ARBA00001712"/>
    </source>
</evidence>
<accession>A0AAV8X468</accession>
<comment type="similarity">
    <text evidence="3">Belongs to the aldose epimerase family.</text>
</comment>
<dbReference type="AlphaFoldDB" id="A0AAV8X468"/>
<proteinExistence type="inferred from homology"/>
<keyword evidence="6" id="KW-0119">Carbohydrate metabolism</keyword>
<reference evidence="9" key="1">
    <citation type="journal article" date="2023" name="Insect Mol. Biol.">
        <title>Genome sequencing provides insights into the evolution of gene families encoding plant cell wall-degrading enzymes in longhorned beetles.</title>
        <authorList>
            <person name="Shin N.R."/>
            <person name="Okamura Y."/>
            <person name="Kirsch R."/>
            <person name="Pauchet Y."/>
        </authorList>
    </citation>
    <scope>NUCLEOTIDE SEQUENCE</scope>
    <source>
        <strain evidence="9">RBIC_L_NR</strain>
    </source>
</reference>
<dbReference type="PROSITE" id="PS00545">
    <property type="entry name" value="ALDOSE_1_EPIMERASE"/>
    <property type="match status" value="1"/>
</dbReference>
<dbReference type="InterPro" id="IPR047215">
    <property type="entry name" value="Galactose_mutarotase-like"/>
</dbReference>
<evidence type="ECO:0000256" key="4">
    <source>
        <dbReference type="ARBA" id="ARBA00021023"/>
    </source>
</evidence>